<name>A0A1B6IT48_9HEMI</name>
<feature type="non-terminal residue" evidence="2">
    <location>
        <position position="108"/>
    </location>
</feature>
<evidence type="ECO:0000313" key="2">
    <source>
        <dbReference type="EMBL" id="JAS90114.1"/>
    </source>
</evidence>
<evidence type="ECO:0000256" key="1">
    <source>
        <dbReference type="SAM" id="MobiDB-lite"/>
    </source>
</evidence>
<feature type="non-terminal residue" evidence="2">
    <location>
        <position position="1"/>
    </location>
</feature>
<proteinExistence type="predicted"/>
<accession>A0A1B6IT48</accession>
<dbReference type="AlphaFoldDB" id="A0A1B6IT48"/>
<organism evidence="2">
    <name type="scientific">Homalodisca liturata</name>
    <dbReference type="NCBI Taxonomy" id="320908"/>
    <lineage>
        <taxon>Eukaryota</taxon>
        <taxon>Metazoa</taxon>
        <taxon>Ecdysozoa</taxon>
        <taxon>Arthropoda</taxon>
        <taxon>Hexapoda</taxon>
        <taxon>Insecta</taxon>
        <taxon>Pterygota</taxon>
        <taxon>Neoptera</taxon>
        <taxon>Paraneoptera</taxon>
        <taxon>Hemiptera</taxon>
        <taxon>Auchenorrhyncha</taxon>
        <taxon>Membracoidea</taxon>
        <taxon>Cicadellidae</taxon>
        <taxon>Cicadellinae</taxon>
        <taxon>Proconiini</taxon>
        <taxon>Homalodisca</taxon>
    </lineage>
</organism>
<protein>
    <submittedName>
        <fullName evidence="2">Uncharacterized protein</fullName>
    </submittedName>
</protein>
<feature type="region of interest" description="Disordered" evidence="1">
    <location>
        <begin position="38"/>
        <end position="61"/>
    </location>
</feature>
<dbReference type="EMBL" id="GECU01017592">
    <property type="protein sequence ID" value="JAS90114.1"/>
    <property type="molecule type" value="Transcribed_RNA"/>
</dbReference>
<sequence>VTPRGQHDTSSTPVIEEGIENQLSELFKLLLANTADHLSQSSTAETGSSHSRTTQRLDGNTFIPSTCANGPEPAVDAAFSLPYGISGSTEQDGQDLSSLYQLKHSTAL</sequence>
<reference evidence="2" key="1">
    <citation type="submission" date="2015-11" db="EMBL/GenBank/DDBJ databases">
        <title>De novo transcriptome assembly of four potential Pierce s Disease insect vectors from Arizona vineyards.</title>
        <authorList>
            <person name="Tassone E.E."/>
        </authorList>
    </citation>
    <scope>NUCLEOTIDE SEQUENCE</scope>
</reference>
<gene>
    <name evidence="2" type="ORF">g.59417</name>
</gene>